<name>A0A8S1IZL7_9CHLO</name>
<proteinExistence type="predicted"/>
<evidence type="ECO:0000313" key="2">
    <source>
        <dbReference type="Proteomes" id="UP000708148"/>
    </source>
</evidence>
<accession>A0A8S1IZL7</accession>
<comment type="caution">
    <text evidence="1">The sequence shown here is derived from an EMBL/GenBank/DDBJ whole genome shotgun (WGS) entry which is preliminary data.</text>
</comment>
<keyword evidence="2" id="KW-1185">Reference proteome</keyword>
<gene>
    <name evidence="1" type="ORF">OSTQU699_LOCUS6179</name>
</gene>
<organism evidence="1 2">
    <name type="scientific">Ostreobium quekettii</name>
    <dbReference type="NCBI Taxonomy" id="121088"/>
    <lineage>
        <taxon>Eukaryota</taxon>
        <taxon>Viridiplantae</taxon>
        <taxon>Chlorophyta</taxon>
        <taxon>core chlorophytes</taxon>
        <taxon>Ulvophyceae</taxon>
        <taxon>TCBD clade</taxon>
        <taxon>Bryopsidales</taxon>
        <taxon>Ostreobineae</taxon>
        <taxon>Ostreobiaceae</taxon>
        <taxon>Ostreobium</taxon>
    </lineage>
</organism>
<sequence length="117" mass="12785">MKLAPASPLWYHHWSNATVRFGMMGGWRKTQGSGLENMRVCAHVYVCSISSVCIMRSKVQGAAVVRSCSECGKMSSMNKTSIQLILLGRSGPSGPKSAVIFIQEVMLTSTPQRMGQF</sequence>
<protein>
    <submittedName>
        <fullName evidence="1">Uncharacterized protein</fullName>
    </submittedName>
</protein>
<reference evidence="1" key="1">
    <citation type="submission" date="2020-12" db="EMBL/GenBank/DDBJ databases">
        <authorList>
            <person name="Iha C."/>
        </authorList>
    </citation>
    <scope>NUCLEOTIDE SEQUENCE</scope>
</reference>
<dbReference type="AlphaFoldDB" id="A0A8S1IZL7"/>
<evidence type="ECO:0000313" key="1">
    <source>
        <dbReference type="EMBL" id="CAD7700820.1"/>
    </source>
</evidence>
<dbReference type="Proteomes" id="UP000708148">
    <property type="component" value="Unassembled WGS sequence"/>
</dbReference>
<dbReference type="EMBL" id="CAJHUC010001350">
    <property type="protein sequence ID" value="CAD7700820.1"/>
    <property type="molecule type" value="Genomic_DNA"/>
</dbReference>